<sequence length="370" mass="41340">MTLYRAAAYLFSLLIVAAFAASGVLAFHGTPFGQNENTAEFERPDWAREINNHVGFPAYRLRDDGSSVAIGRVVMLSPERLRVSVFPDVKIDPVGQSRVLLLETNARSLLALVPDKSRMEIAKDMERVARSMRDRFVSIVRDPAFDEAYRERLQAIVIDAYREVRADPVLDTATDRAIEIYRREYAPELSNSLLIAAIPRLRAAALEMMTPSWQNMLDLLVEGKVDYSPLGDAAADLLRNDEFFDAMVIHALNLGRDRRFWQVSVLLADAFIDAVSDDPRTEALLDDISRDPAFHNELQVLEREAAAATTTIFSSVVGRGPQMRPDALAVRIIRYILLRRPHVVAVVVPNGEPLPSGILDRFTPLTRAGS</sequence>
<keyword evidence="1" id="KW-0732">Signal</keyword>
<dbReference type="EMBL" id="FNBW01000003">
    <property type="protein sequence ID" value="SDF44808.1"/>
    <property type="molecule type" value="Genomic_DNA"/>
</dbReference>
<comment type="caution">
    <text evidence="2">The sequence shown here is derived from an EMBL/GenBank/DDBJ whole genome shotgun (WGS) entry which is preliminary data.</text>
</comment>
<evidence type="ECO:0000256" key="1">
    <source>
        <dbReference type="SAM" id="SignalP"/>
    </source>
</evidence>
<keyword evidence="3" id="KW-1185">Reference proteome</keyword>
<accession>A0A8G2EXN3</accession>
<evidence type="ECO:0000313" key="2">
    <source>
        <dbReference type="EMBL" id="SDF44808.1"/>
    </source>
</evidence>
<organism evidence="2 3">
    <name type="scientific">Thalassobaculum litoreum DSM 18839</name>
    <dbReference type="NCBI Taxonomy" id="1123362"/>
    <lineage>
        <taxon>Bacteria</taxon>
        <taxon>Pseudomonadati</taxon>
        <taxon>Pseudomonadota</taxon>
        <taxon>Alphaproteobacteria</taxon>
        <taxon>Rhodospirillales</taxon>
        <taxon>Thalassobaculaceae</taxon>
        <taxon>Thalassobaculum</taxon>
    </lineage>
</organism>
<reference evidence="2 3" key="1">
    <citation type="submission" date="2016-10" db="EMBL/GenBank/DDBJ databases">
        <authorList>
            <person name="Varghese N."/>
            <person name="Submissions S."/>
        </authorList>
    </citation>
    <scope>NUCLEOTIDE SEQUENCE [LARGE SCALE GENOMIC DNA]</scope>
    <source>
        <strain evidence="2 3">DSM 18839</strain>
    </source>
</reference>
<feature type="chain" id="PRO_5034457349" evidence="1">
    <location>
        <begin position="21"/>
        <end position="370"/>
    </location>
</feature>
<gene>
    <name evidence="2" type="ORF">SAMN05660686_01397</name>
</gene>
<dbReference type="OrthoDB" id="7295923at2"/>
<proteinExistence type="predicted"/>
<protein>
    <submittedName>
        <fullName evidence="2">Uncharacterized protein</fullName>
    </submittedName>
</protein>
<dbReference type="RefSeq" id="WP_028795407.1">
    <property type="nucleotide sequence ID" value="NZ_FNBW01000003.1"/>
</dbReference>
<dbReference type="Proteomes" id="UP000198615">
    <property type="component" value="Unassembled WGS sequence"/>
</dbReference>
<feature type="signal peptide" evidence="1">
    <location>
        <begin position="1"/>
        <end position="20"/>
    </location>
</feature>
<name>A0A8G2EXN3_9PROT</name>
<dbReference type="AlphaFoldDB" id="A0A8G2EXN3"/>
<evidence type="ECO:0000313" key="3">
    <source>
        <dbReference type="Proteomes" id="UP000198615"/>
    </source>
</evidence>